<gene>
    <name evidence="1" type="ORF">ANCCAN_25021</name>
</gene>
<dbReference type="EMBL" id="JOJR01002065">
    <property type="protein sequence ID" value="RCN29224.1"/>
    <property type="molecule type" value="Genomic_DNA"/>
</dbReference>
<evidence type="ECO:0000313" key="1">
    <source>
        <dbReference type="EMBL" id="RCN29224.1"/>
    </source>
</evidence>
<name>A0A368FAM7_ANCCA</name>
<organism evidence="1 2">
    <name type="scientific">Ancylostoma caninum</name>
    <name type="common">Dog hookworm</name>
    <dbReference type="NCBI Taxonomy" id="29170"/>
    <lineage>
        <taxon>Eukaryota</taxon>
        <taxon>Metazoa</taxon>
        <taxon>Ecdysozoa</taxon>
        <taxon>Nematoda</taxon>
        <taxon>Chromadorea</taxon>
        <taxon>Rhabditida</taxon>
        <taxon>Rhabditina</taxon>
        <taxon>Rhabditomorpha</taxon>
        <taxon>Strongyloidea</taxon>
        <taxon>Ancylostomatidae</taxon>
        <taxon>Ancylostomatinae</taxon>
        <taxon>Ancylostoma</taxon>
    </lineage>
</organism>
<dbReference type="Proteomes" id="UP000252519">
    <property type="component" value="Unassembled WGS sequence"/>
</dbReference>
<accession>A0A368FAM7</accession>
<dbReference type="AlphaFoldDB" id="A0A368FAM7"/>
<proteinExistence type="predicted"/>
<comment type="caution">
    <text evidence="1">The sequence shown here is derived from an EMBL/GenBank/DDBJ whole genome shotgun (WGS) entry which is preliminary data.</text>
</comment>
<reference evidence="1 2" key="1">
    <citation type="submission" date="2014-10" db="EMBL/GenBank/DDBJ databases">
        <title>Draft genome of the hookworm Ancylostoma caninum.</title>
        <authorList>
            <person name="Mitreva M."/>
        </authorList>
    </citation>
    <scope>NUCLEOTIDE SEQUENCE [LARGE SCALE GENOMIC DNA]</scope>
    <source>
        <strain evidence="1 2">Baltimore</strain>
    </source>
</reference>
<dbReference type="OrthoDB" id="5908093at2759"/>
<sequence length="238" mass="27262">MFVLFPLVAALQLCTDPLGNVCLLSYWILVRSLEKTTDLKDDHIPLIRGLAYAMKFLWCEVSRTLFTLKTHIYPAKDPPITGQLLVSKLFTVGCDYASPRRSQTAKTQFFILHEEFYNMMKKEAGRPANPHFQALYQKITSASAKRIPVHLTLNSTWYVPVSSAILFQSMHGAHQSLLLPYRRDWEFSSRMSCSGTVYSSRYYWKRRSETMQDCVCLAEGDNIIFGIVIAFAFESCLC</sequence>
<protein>
    <submittedName>
        <fullName evidence="1">Uncharacterized protein</fullName>
    </submittedName>
</protein>
<evidence type="ECO:0000313" key="2">
    <source>
        <dbReference type="Proteomes" id="UP000252519"/>
    </source>
</evidence>
<keyword evidence="2" id="KW-1185">Reference proteome</keyword>